<keyword evidence="10 15" id="KW-0238">DNA-binding</keyword>
<dbReference type="RefSeq" id="WP_034377961.1">
    <property type="nucleotide sequence ID" value="NZ_AWTN01000046.1"/>
</dbReference>
<dbReference type="SUPFAM" id="SSF52980">
    <property type="entry name" value="Restriction endonuclease-like"/>
    <property type="match status" value="1"/>
</dbReference>
<dbReference type="EMBL" id="AWTN01000046">
    <property type="protein sequence ID" value="KGG96409.1"/>
    <property type="molecule type" value="Genomic_DNA"/>
</dbReference>
<comment type="similarity">
    <text evidence="15">Belongs to the helicase family. UvrD subfamily.</text>
</comment>
<comment type="catalytic activity">
    <reaction evidence="13 15">
        <text>Couples ATP hydrolysis with the unwinding of duplex DNA by translocating in the 3'-5' direction.</text>
        <dbReference type="EC" id="5.6.2.4"/>
    </reaction>
</comment>
<dbReference type="InterPro" id="IPR027417">
    <property type="entry name" value="P-loop_NTPase"/>
</dbReference>
<dbReference type="Pfam" id="PF13361">
    <property type="entry name" value="UvrD_C"/>
    <property type="match status" value="1"/>
</dbReference>
<comment type="domain">
    <text evidence="15">The C-terminal domain has nuclease activity and interacts with RecD. It interacts with RecA, facilitating its loading onto ssDNA.</text>
</comment>
<dbReference type="GO" id="GO:0016887">
    <property type="term" value="F:ATP hydrolysis activity"/>
    <property type="evidence" value="ECO:0007669"/>
    <property type="project" value="RHEA"/>
</dbReference>
<dbReference type="EC" id="3.1.11.5" evidence="15"/>
<evidence type="ECO:0000259" key="17">
    <source>
        <dbReference type="PROSITE" id="PS51198"/>
    </source>
</evidence>
<comment type="caution">
    <text evidence="19">The sequence shown here is derived from an EMBL/GenBank/DDBJ whole genome shotgun (WGS) entry which is preliminary data.</text>
</comment>
<dbReference type="Gene3D" id="1.10.486.10">
    <property type="entry name" value="PCRA, domain 4"/>
    <property type="match status" value="1"/>
</dbReference>
<evidence type="ECO:0000256" key="11">
    <source>
        <dbReference type="ARBA" id="ARBA00023204"/>
    </source>
</evidence>
<dbReference type="GO" id="GO:0009338">
    <property type="term" value="C:exodeoxyribonuclease V complex"/>
    <property type="evidence" value="ECO:0007669"/>
    <property type="project" value="TreeGrafter"/>
</dbReference>
<evidence type="ECO:0000256" key="3">
    <source>
        <dbReference type="ARBA" id="ARBA00022741"/>
    </source>
</evidence>
<comment type="domain">
    <text evidence="15">The N-terminal DNA-binding domain is a ssDNA-dependent ATPase and has ATP-dependent 3'-5' helicase function. This domain interacts with RecC.</text>
</comment>
<feature type="binding site" evidence="15">
    <location>
        <position position="1166"/>
    </location>
    <ligand>
        <name>Mg(2+)</name>
        <dbReference type="ChEBI" id="CHEBI:18420"/>
    </ligand>
</feature>
<dbReference type="CDD" id="cd22352">
    <property type="entry name" value="RecB_C-like"/>
    <property type="match status" value="1"/>
</dbReference>
<reference evidence="19 20" key="1">
    <citation type="submission" date="2013-09" db="EMBL/GenBank/DDBJ databases">
        <title>High correlation between genotypes and phenotypes of environmental bacteria Comamonas testosteroni strains.</title>
        <authorList>
            <person name="Liu L."/>
            <person name="Zhu W."/>
            <person name="Xia X."/>
            <person name="Xu B."/>
            <person name="Luo M."/>
            <person name="Wang G."/>
        </authorList>
    </citation>
    <scope>NUCLEOTIDE SEQUENCE [LARGE SCALE GENOMIC DNA]</scope>
    <source>
        <strain evidence="19 20">JL14</strain>
    </source>
</reference>
<keyword evidence="2 15" id="KW-0479">Metal-binding</keyword>
<keyword evidence="1 15" id="KW-0540">Nuclease</keyword>
<protein>
    <recommendedName>
        <fullName evidence="15">RecBCD enzyme subunit RecB</fullName>
        <ecNumber evidence="15">3.1.11.5</ecNumber>
        <ecNumber evidence="15">5.6.2.4</ecNumber>
    </recommendedName>
    <alternativeName>
        <fullName evidence="15">DNA 3'-5' helicase subunit RecB</fullName>
    </alternativeName>
    <alternativeName>
        <fullName evidence="15">Exonuclease V subunit RecB</fullName>
        <shortName evidence="15">ExoV subunit RecB</shortName>
    </alternativeName>
    <alternativeName>
        <fullName evidence="15">Helicase/nuclease RecBCD subunit RecB</fullName>
    </alternativeName>
</protein>
<dbReference type="Gene3D" id="1.10.3170.10">
    <property type="entry name" value="Recbcd, chain B, domain 2"/>
    <property type="match status" value="1"/>
</dbReference>
<evidence type="ECO:0000256" key="14">
    <source>
        <dbReference type="ARBA" id="ARBA00048988"/>
    </source>
</evidence>
<dbReference type="PANTHER" id="PTHR11070:SF23">
    <property type="entry name" value="RECBCD ENZYME SUBUNIT RECB"/>
    <property type="match status" value="1"/>
</dbReference>
<keyword evidence="4 15" id="KW-0227">DNA damage</keyword>
<dbReference type="InterPro" id="IPR014016">
    <property type="entry name" value="UvrD-like_ATP-bd"/>
</dbReference>
<dbReference type="Pfam" id="PF12705">
    <property type="entry name" value="PDDEXK_1"/>
    <property type="match status" value="1"/>
</dbReference>
<dbReference type="Gene3D" id="3.40.50.300">
    <property type="entry name" value="P-loop containing nucleotide triphosphate hydrolases"/>
    <property type="match status" value="2"/>
</dbReference>
<evidence type="ECO:0000256" key="7">
    <source>
        <dbReference type="ARBA" id="ARBA00022839"/>
    </source>
</evidence>
<evidence type="ECO:0000256" key="16">
    <source>
        <dbReference type="PROSITE-ProRule" id="PRU00560"/>
    </source>
</evidence>
<feature type="region of interest" description="DNA-binding and helicase activity, interacts with RecC" evidence="15">
    <location>
        <begin position="1"/>
        <end position="882"/>
    </location>
</feature>
<evidence type="ECO:0000256" key="8">
    <source>
        <dbReference type="ARBA" id="ARBA00022840"/>
    </source>
</evidence>
<comment type="catalytic activity">
    <reaction evidence="14 15">
        <text>ATP + H2O = ADP + phosphate + H(+)</text>
        <dbReference type="Rhea" id="RHEA:13065"/>
        <dbReference type="ChEBI" id="CHEBI:15377"/>
        <dbReference type="ChEBI" id="CHEBI:15378"/>
        <dbReference type="ChEBI" id="CHEBI:30616"/>
        <dbReference type="ChEBI" id="CHEBI:43474"/>
        <dbReference type="ChEBI" id="CHEBI:456216"/>
        <dbReference type="EC" id="5.6.2.4"/>
    </reaction>
</comment>
<evidence type="ECO:0000256" key="6">
    <source>
        <dbReference type="ARBA" id="ARBA00022806"/>
    </source>
</evidence>
<evidence type="ECO:0000256" key="1">
    <source>
        <dbReference type="ARBA" id="ARBA00022722"/>
    </source>
</evidence>
<evidence type="ECO:0000256" key="10">
    <source>
        <dbReference type="ARBA" id="ARBA00023125"/>
    </source>
</evidence>
<dbReference type="PANTHER" id="PTHR11070">
    <property type="entry name" value="UVRD / RECB / PCRA DNA HELICASE FAMILY MEMBER"/>
    <property type="match status" value="1"/>
</dbReference>
<dbReference type="GO" id="GO:0000724">
    <property type="term" value="P:double-strand break repair via homologous recombination"/>
    <property type="evidence" value="ECO:0007669"/>
    <property type="project" value="UniProtKB-UniRule"/>
</dbReference>
<feature type="binding site" evidence="15">
    <location>
        <position position="1031"/>
    </location>
    <ligand>
        <name>Mg(2+)</name>
        <dbReference type="ChEBI" id="CHEBI:18420"/>
    </ligand>
</feature>
<dbReference type="InterPro" id="IPR011335">
    <property type="entry name" value="Restrct_endonuc-II-like"/>
</dbReference>
<evidence type="ECO:0000256" key="15">
    <source>
        <dbReference type="HAMAP-Rule" id="MF_01485"/>
    </source>
</evidence>
<dbReference type="InterPro" id="IPR011604">
    <property type="entry name" value="PDDEXK-like_dom_sf"/>
</dbReference>
<evidence type="ECO:0000256" key="2">
    <source>
        <dbReference type="ARBA" id="ARBA00022723"/>
    </source>
</evidence>
<name>A0A0E3BJ29_9BURK</name>
<evidence type="ECO:0000256" key="4">
    <source>
        <dbReference type="ARBA" id="ARBA00022763"/>
    </source>
</evidence>
<keyword evidence="7 15" id="KW-0269">Exonuclease</keyword>
<dbReference type="InterPro" id="IPR014017">
    <property type="entry name" value="DNA_helicase_UvrD-like_C"/>
</dbReference>
<dbReference type="EC" id="5.6.2.4" evidence="15"/>
<dbReference type="Gene3D" id="3.90.320.10">
    <property type="match status" value="1"/>
</dbReference>
<evidence type="ECO:0000256" key="12">
    <source>
        <dbReference type="ARBA" id="ARBA00023235"/>
    </source>
</evidence>
<feature type="domain" description="UvrD-like helicase ATP-binding" evidence="17">
    <location>
        <begin position="9"/>
        <end position="478"/>
    </location>
</feature>
<keyword evidence="3 15" id="KW-0547">Nucleotide-binding</keyword>
<keyword evidence="11 15" id="KW-0234">DNA repair</keyword>
<feature type="binding site" evidence="16">
    <location>
        <begin position="30"/>
        <end position="37"/>
    </location>
    <ligand>
        <name>ATP</name>
        <dbReference type="ChEBI" id="CHEBI:30616"/>
    </ligand>
</feature>
<evidence type="ECO:0000256" key="9">
    <source>
        <dbReference type="ARBA" id="ARBA00022842"/>
    </source>
</evidence>
<dbReference type="PROSITE" id="PS51198">
    <property type="entry name" value="UVRD_HELICASE_ATP_BIND"/>
    <property type="match status" value="1"/>
</dbReference>
<dbReference type="InterPro" id="IPR000212">
    <property type="entry name" value="DNA_helicase_UvrD/REP"/>
</dbReference>
<dbReference type="GO" id="GO:0043138">
    <property type="term" value="F:3'-5' DNA helicase activity"/>
    <property type="evidence" value="ECO:0007669"/>
    <property type="project" value="UniProtKB-UniRule"/>
</dbReference>
<dbReference type="InterPro" id="IPR038726">
    <property type="entry name" value="PDDEXK_AddAB-type"/>
</dbReference>
<keyword evidence="9 15" id="KW-0460">Magnesium</keyword>
<evidence type="ECO:0000256" key="13">
    <source>
        <dbReference type="ARBA" id="ARBA00034617"/>
    </source>
</evidence>
<feature type="binding site" evidence="15">
    <location>
        <position position="1153"/>
    </location>
    <ligand>
        <name>Mg(2+)</name>
        <dbReference type="ChEBI" id="CHEBI:18420"/>
    </ligand>
</feature>
<dbReference type="GO" id="GO:0008854">
    <property type="term" value="F:exodeoxyribonuclease V activity"/>
    <property type="evidence" value="ECO:0007669"/>
    <property type="project" value="UniProtKB-EC"/>
</dbReference>
<comment type="cofactor">
    <cofactor evidence="15">
        <name>Mg(2+)</name>
        <dbReference type="ChEBI" id="CHEBI:18420"/>
    </cofactor>
    <text evidence="15">Binds 1 Mg(2+) ion per subunit.</text>
</comment>
<dbReference type="GO" id="GO:0005829">
    <property type="term" value="C:cytosol"/>
    <property type="evidence" value="ECO:0007669"/>
    <property type="project" value="TreeGrafter"/>
</dbReference>
<feature type="active site" description="For nuclease activity" evidence="15">
    <location>
        <position position="1166"/>
    </location>
</feature>
<accession>A0A0E3BJ29</accession>
<evidence type="ECO:0000259" key="18">
    <source>
        <dbReference type="PROSITE" id="PS51217"/>
    </source>
</evidence>
<comment type="subunit">
    <text evidence="15">Heterotrimer of RecB, RecC and RecD. All subunits contribute to DNA-binding. Interacts with RecA.</text>
</comment>
<evidence type="ECO:0000313" key="20">
    <source>
        <dbReference type="Proteomes" id="UP000029567"/>
    </source>
</evidence>
<evidence type="ECO:0000256" key="5">
    <source>
        <dbReference type="ARBA" id="ARBA00022801"/>
    </source>
</evidence>
<comment type="miscellaneous">
    <text evidence="15">In the RecBCD complex, RecB has a slow 3'-5' helicase, an exonuclease activity and loads RecA onto ssDNA, RecD has a fast 5'-3' helicase activity, while RecC stimulates the ATPase and processivity of the RecB helicase and contributes to recognition of the Chi site.</text>
</comment>
<dbReference type="Pfam" id="PF00580">
    <property type="entry name" value="UvrD-helicase"/>
    <property type="match status" value="1"/>
</dbReference>
<dbReference type="PROSITE" id="PS51217">
    <property type="entry name" value="UVRD_HELICASE_CTER"/>
    <property type="match status" value="1"/>
</dbReference>
<dbReference type="Proteomes" id="UP000029567">
    <property type="component" value="Unassembled WGS sequence"/>
</dbReference>
<evidence type="ECO:0000313" key="19">
    <source>
        <dbReference type="EMBL" id="KGG96409.1"/>
    </source>
</evidence>
<dbReference type="GO" id="GO:0005524">
    <property type="term" value="F:ATP binding"/>
    <property type="evidence" value="ECO:0007669"/>
    <property type="project" value="UniProtKB-UniRule"/>
</dbReference>
<comment type="catalytic activity">
    <reaction evidence="15">
        <text>Exonucleolytic cleavage (in the presence of ATP) in either 5'- to 3'- or 3'- to 5'-direction to yield 5'-phosphooligonucleotides.</text>
        <dbReference type="EC" id="3.1.11.5"/>
    </reaction>
</comment>
<dbReference type="GO" id="GO:0000287">
    <property type="term" value="F:magnesium ion binding"/>
    <property type="evidence" value="ECO:0007669"/>
    <property type="project" value="UniProtKB-UniRule"/>
</dbReference>
<dbReference type="HAMAP" id="MF_01485">
    <property type="entry name" value="RecB"/>
    <property type="match status" value="1"/>
</dbReference>
<sequence>MSTPANPMKPGSQALQPLQFPLWGSRLIEASAGTGKTWTIAALYLRLVLGHGAENGFARALMPPDILVMTFTRAATRELSDRIRARLIEAVQCFRGEAEPAAHDSFLRDLRDAYAEGEQRDTAAWRLDMAAQCMDDAAIHTIDAWCQRMLREHAFDSGNLFDETLEADESQRQTEAAQDYWRQQCYPLSGEVLEAALQVWPDVQALVKDMQSLLRENIAATAGAGTLGDCIAQTQAQREQQLRMLSDGWEQKAQQLEDWLDGQLATNKSAWNGLKLKPANYKNWLKALREWAAAPHDGLAAAMKTGGTRLVPAGLDEARKGDAPVELPPASAELEQLLQALAQLPSLHVALRLHAAVHVQQRLLWLKRQAGTFGFADMLQRLDAALAGDNGPALQAGILAQYPVALIDEFQDTSPLQYRLFDQIYRTADNSADSALLLIGDPKQSIYGFRGADIYSYLQARQATEGRHYVLDTNFRSTEALVDAVNQWFVQAEVREGEGAFMFRAGQSNPLPFESVKANGRKELLMQGSQRMAALTIAWDGSSDEPLSNDDIRRRGAEFCASQIVQWLMDGATGFAEAGQPLQRLRPADVAVLVRTGKEAAAVRRALARRNVASVYLSDQDSVFASGEAQDLLLWLRAVAAPLDGLAVRAGLATPMMGLSFDELAWLASDDEAFDARSELLKELHSLWLRLGVLAMLRQTLYRFELPARWLKDMGGERRLTNYLHLAELLQGASAQLEGEQALIRWLATQIESPGAAGDAQIVRLESDADLVKVVTVHKSKGLEYPLVCLPFGGSFRPVDGKAAYLSLPVQIDGAPARELVLDYDDAQLAQADKERLREDLRLLYVALTRPRHALWMGLAPMKRGNSKNCANEQGAAGYLLAGDVSQAAASWRASIQALSERCTQIAVVDLPAELPVPTRYVAAQALPALAAAPVYEAQFDRRWGIGSFSSLTRAMAAPSLPVLPVAAQSPAEDERALQALEAGEAALDLGVINEVMTALPNLTGFAAGARSDAAVWHRFMRGPVVGNFLHDQLEWLAAEDFALQPEDDPDSSEPLAARLLRRCERAGRKEQAADVLQWLRAVVHQPLAPLGVSLAQLGEGDALLPEMEFWLPARRLSAPRIDALCRRHILAGQPRPVLPERELHGMLMGFADLVFHHGGRYWVLDYKTNHLGQDGAAYAPQALEQAMLEHRYDVQAALYLLALHRLLQSRLGAAYDPREQLGGALYFFLRGLDGEAAGMHVLKPPLALLDGLEALLGDCEKESKEVQP</sequence>
<organism evidence="19 20">
    <name type="scientific">Comamonas thiooxydans</name>
    <dbReference type="NCBI Taxonomy" id="363952"/>
    <lineage>
        <taxon>Bacteria</taxon>
        <taxon>Pseudomonadati</taxon>
        <taxon>Pseudomonadota</taxon>
        <taxon>Betaproteobacteria</taxon>
        <taxon>Burkholderiales</taxon>
        <taxon>Comamonadaceae</taxon>
        <taxon>Comamonas</taxon>
    </lineage>
</organism>
<proteinExistence type="inferred from homology"/>
<feature type="domain" description="UvrD-like helicase C-terminal" evidence="18">
    <location>
        <begin position="515"/>
        <end position="782"/>
    </location>
</feature>
<keyword evidence="6 15" id="KW-0347">Helicase</keyword>
<comment type="function">
    <text evidence="15">A helicase/nuclease that prepares dsDNA breaks (DSB) for recombinational DNA repair. Binds to DSBs and unwinds DNA via a highly rapid and processive ATP-dependent bidirectional helicase activity. Unwinds dsDNA until it encounters a Chi (crossover hotspot instigator) sequence from the 3' direction. Cuts ssDNA a few nucleotides 3' to the Chi site. The properties and activities of the enzyme are changed at Chi. The Chi-altered holoenzyme produces a long 3'-ssDNA overhang and facilitates RecA-binding to the ssDNA for homologous DNA recombination and repair. Holoenzyme degrades any linearized DNA that is unable to undergo homologous recombination. In the holoenzyme this subunit contributes ATPase, 3'-5' helicase, exonuclease activity and loads RecA onto ssDNA.</text>
</comment>
<dbReference type="SUPFAM" id="SSF52540">
    <property type="entry name" value="P-loop containing nucleoside triphosphate hydrolases"/>
    <property type="match status" value="1"/>
</dbReference>
<dbReference type="NCBIfam" id="TIGR00609">
    <property type="entry name" value="recB"/>
    <property type="match status" value="1"/>
</dbReference>
<gene>
    <name evidence="15" type="primary">recB</name>
    <name evidence="19" type="ORF">P245_05465</name>
</gene>
<dbReference type="InterPro" id="IPR004586">
    <property type="entry name" value="RecB"/>
</dbReference>
<dbReference type="AlphaFoldDB" id="A0A0E3BJ29"/>
<keyword evidence="8 15" id="KW-0067">ATP-binding</keyword>
<dbReference type="GO" id="GO:0003677">
    <property type="term" value="F:DNA binding"/>
    <property type="evidence" value="ECO:0007669"/>
    <property type="project" value="UniProtKB-UniRule"/>
</dbReference>
<keyword evidence="12 15" id="KW-0413">Isomerase</keyword>
<keyword evidence="5 15" id="KW-0378">Hydrolase</keyword>
<feature type="region of interest" description="Nuclease activity, interacts with RecD and RecA" evidence="15">
    <location>
        <begin position="943"/>
        <end position="1269"/>
    </location>
</feature>